<feature type="region of interest" description="Disordered" evidence="1">
    <location>
        <begin position="42"/>
        <end position="92"/>
    </location>
</feature>
<evidence type="ECO:0000256" key="1">
    <source>
        <dbReference type="SAM" id="MobiDB-lite"/>
    </source>
</evidence>
<gene>
    <name evidence="2" type="ORF">BOKJ2_LOCUS12380</name>
</gene>
<evidence type="ECO:0000313" key="3">
    <source>
        <dbReference type="Proteomes" id="UP000614601"/>
    </source>
</evidence>
<evidence type="ECO:0000313" key="2">
    <source>
        <dbReference type="EMBL" id="CAD5227852.1"/>
    </source>
</evidence>
<protein>
    <submittedName>
        <fullName evidence="2">Uncharacterized protein</fullName>
    </submittedName>
</protein>
<keyword evidence="3" id="KW-1185">Reference proteome</keyword>
<dbReference type="Proteomes" id="UP000783686">
    <property type="component" value="Unassembled WGS sequence"/>
</dbReference>
<proteinExistence type="predicted"/>
<feature type="region of interest" description="Disordered" evidence="1">
    <location>
        <begin position="1"/>
        <end position="20"/>
    </location>
</feature>
<accession>A0A811LL66</accession>
<dbReference type="AlphaFoldDB" id="A0A811LL66"/>
<dbReference type="EMBL" id="CAJFDH010000006">
    <property type="protein sequence ID" value="CAD5227852.1"/>
    <property type="molecule type" value="Genomic_DNA"/>
</dbReference>
<name>A0A811LL66_9BILA</name>
<dbReference type="Proteomes" id="UP000614601">
    <property type="component" value="Unassembled WGS sequence"/>
</dbReference>
<organism evidence="2 3">
    <name type="scientific">Bursaphelenchus okinawaensis</name>
    <dbReference type="NCBI Taxonomy" id="465554"/>
    <lineage>
        <taxon>Eukaryota</taxon>
        <taxon>Metazoa</taxon>
        <taxon>Ecdysozoa</taxon>
        <taxon>Nematoda</taxon>
        <taxon>Chromadorea</taxon>
        <taxon>Rhabditida</taxon>
        <taxon>Tylenchina</taxon>
        <taxon>Tylenchomorpha</taxon>
        <taxon>Aphelenchoidea</taxon>
        <taxon>Aphelenchoididae</taxon>
        <taxon>Bursaphelenchus</taxon>
    </lineage>
</organism>
<feature type="compositionally biased region" description="Low complexity" evidence="1">
    <location>
        <begin position="66"/>
        <end position="92"/>
    </location>
</feature>
<reference evidence="2" key="1">
    <citation type="submission" date="2020-09" db="EMBL/GenBank/DDBJ databases">
        <authorList>
            <person name="Kikuchi T."/>
        </authorList>
    </citation>
    <scope>NUCLEOTIDE SEQUENCE</scope>
    <source>
        <strain evidence="2">SH1</strain>
    </source>
</reference>
<dbReference type="EMBL" id="CAJFCW020000006">
    <property type="protein sequence ID" value="CAG9123736.1"/>
    <property type="molecule type" value="Genomic_DNA"/>
</dbReference>
<feature type="compositionally biased region" description="Basic and acidic residues" evidence="1">
    <location>
        <begin position="1"/>
        <end position="16"/>
    </location>
</feature>
<comment type="caution">
    <text evidence="2">The sequence shown here is derived from an EMBL/GenBank/DDBJ whole genome shotgun (WGS) entry which is preliminary data.</text>
</comment>
<sequence length="92" mass="10356">MESRIYHDLHRHDRSTQSRFQMGSRPYLYVLRQLIQHQDKEQLGGLTTTREAVLGARGPTKKRLGTTTTDTTPTTTDTTPTTTTTSPTLGHT</sequence>